<dbReference type="EMBL" id="BPLR01010793">
    <property type="protein sequence ID" value="GIY42038.1"/>
    <property type="molecule type" value="Genomic_DNA"/>
</dbReference>
<dbReference type="Proteomes" id="UP001054945">
    <property type="component" value="Unassembled WGS sequence"/>
</dbReference>
<proteinExistence type="predicted"/>
<evidence type="ECO:0000313" key="1">
    <source>
        <dbReference type="EMBL" id="GIY42038.1"/>
    </source>
</evidence>
<comment type="caution">
    <text evidence="1">The sequence shown here is derived from an EMBL/GenBank/DDBJ whole genome shotgun (WGS) entry which is preliminary data.</text>
</comment>
<keyword evidence="2" id="KW-1185">Reference proteome</keyword>
<protein>
    <submittedName>
        <fullName evidence="1">Uncharacterized protein</fullName>
    </submittedName>
</protein>
<evidence type="ECO:0000313" key="2">
    <source>
        <dbReference type="Proteomes" id="UP001054945"/>
    </source>
</evidence>
<name>A0AAV4T5R5_CAEEX</name>
<reference evidence="1 2" key="1">
    <citation type="submission" date="2021-06" db="EMBL/GenBank/DDBJ databases">
        <title>Caerostris extrusa draft genome.</title>
        <authorList>
            <person name="Kono N."/>
            <person name="Arakawa K."/>
        </authorList>
    </citation>
    <scope>NUCLEOTIDE SEQUENCE [LARGE SCALE GENOMIC DNA]</scope>
</reference>
<sequence>MDIVRPDSFSGGSREGMPLFGHSFQNVGMLALDKELQEKSPCRPGSCLKCKWWPINKGRNVLDPAVPVMNCSVLCPSVFFSKGAFTLGFTASAAAQNISQNLFSGDSFRLRFCKSEFSEINNEISRHFFFRAAQSLII</sequence>
<gene>
    <name evidence="1" type="ORF">CEXT_651471</name>
</gene>
<accession>A0AAV4T5R5</accession>
<organism evidence="1 2">
    <name type="scientific">Caerostris extrusa</name>
    <name type="common">Bark spider</name>
    <name type="synonym">Caerostris bankana</name>
    <dbReference type="NCBI Taxonomy" id="172846"/>
    <lineage>
        <taxon>Eukaryota</taxon>
        <taxon>Metazoa</taxon>
        <taxon>Ecdysozoa</taxon>
        <taxon>Arthropoda</taxon>
        <taxon>Chelicerata</taxon>
        <taxon>Arachnida</taxon>
        <taxon>Araneae</taxon>
        <taxon>Araneomorphae</taxon>
        <taxon>Entelegynae</taxon>
        <taxon>Araneoidea</taxon>
        <taxon>Araneidae</taxon>
        <taxon>Caerostris</taxon>
    </lineage>
</organism>
<dbReference type="AlphaFoldDB" id="A0AAV4T5R5"/>